<dbReference type="CDD" id="cd05007">
    <property type="entry name" value="SIS_Etherase"/>
    <property type="match status" value="1"/>
</dbReference>
<protein>
    <recommendedName>
        <fullName evidence="3">N-acetyl-D-glucosamine kinase</fullName>
        <ecNumber evidence="2">2.7.1.59</ecNumber>
    </recommendedName>
    <alternativeName>
        <fullName evidence="6">GlcNAc kinase</fullName>
    </alternativeName>
</protein>
<dbReference type="PROSITE" id="PS51464">
    <property type="entry name" value="SIS"/>
    <property type="match status" value="1"/>
</dbReference>
<dbReference type="InterPro" id="IPR040190">
    <property type="entry name" value="MURQ/GCKR"/>
</dbReference>
<dbReference type="GO" id="GO:0009254">
    <property type="term" value="P:peptidoglycan turnover"/>
    <property type="evidence" value="ECO:0007669"/>
    <property type="project" value="TreeGrafter"/>
</dbReference>
<sequence>MWSLESQEGLVLGIDGGGSTTRWALADLPSKEGKSLRVIQRGQLPRALNICRLSDEQLKDCVQAVKASLAEAHQEQCSAVGIFAAGCLTLSDRRRLEAAVKSVFGSKTFTVTGGDAEAALEAAFLDEESSGREILQILVIAGTGSNVLGRRRSNSSDSQRQQDAELFKGGGAGCILGDKGSAYWITRRALKAAFIQTLAPGDPLASLFHRDLCSNSPSEVIAWTTAASRRDLADLCPLVFEGFTRGSTACRLVLTKGAAHLAKQVRDVVLRITSKSSAEVRIRLTGSVFQKQPSYVEFFRAALEALHIPSKSLQMSLSAYDAAEGAALLALKGYTTIEHRTFGIKGSTFSSPGPLVEMTKARTEQRNPRSAHLGDMQPAEIVSLFLNEERYVTEALQEIAAELEQGIKLVHGQLAQGGRLFYIGAGTSGRLGVLDASEIPPTFGEPSETVQGIIAGGLKALYKSVEGAEDSWLGGRDAVKQRGVLDASEIPPTFGEPSETVQGIIAGGLKALYKSVEGAEDSWLEGRDAVKQRGLTPKDILVGLTASGRTPFVLGGLEEGNAVSCPTVLVTCNPDRPKKLQCSLHIDIPTGPELVTGSTRLKAGTATKICINILSTGAMVLLGRVHGNLMVKLKASNLKLEDRAARTVAQEAKLSYDQAREILIQMNWDVADTLQALQQQNLTG</sequence>
<dbReference type="EMBL" id="OB660170">
    <property type="protein sequence ID" value="CAD7223227.1"/>
    <property type="molecule type" value="Genomic_DNA"/>
</dbReference>
<dbReference type="Pfam" id="PF01869">
    <property type="entry name" value="BcrAD_BadFG"/>
    <property type="match status" value="1"/>
</dbReference>
<dbReference type="GO" id="GO:0046348">
    <property type="term" value="P:amino sugar catabolic process"/>
    <property type="evidence" value="ECO:0007669"/>
    <property type="project" value="InterPro"/>
</dbReference>
<evidence type="ECO:0000313" key="7">
    <source>
        <dbReference type="EMBL" id="CAD7223227.1"/>
    </source>
</evidence>
<keyword evidence="4" id="KW-0456">Lyase</keyword>
<organism evidence="7">
    <name type="scientific">Cyprideis torosa</name>
    <dbReference type="NCBI Taxonomy" id="163714"/>
    <lineage>
        <taxon>Eukaryota</taxon>
        <taxon>Metazoa</taxon>
        <taxon>Ecdysozoa</taxon>
        <taxon>Arthropoda</taxon>
        <taxon>Crustacea</taxon>
        <taxon>Oligostraca</taxon>
        <taxon>Ostracoda</taxon>
        <taxon>Podocopa</taxon>
        <taxon>Podocopida</taxon>
        <taxon>Cytherocopina</taxon>
        <taxon>Cytheroidea</taxon>
        <taxon>Cytherideidae</taxon>
        <taxon>Cyprideis</taxon>
    </lineage>
</organism>
<evidence type="ECO:0000256" key="2">
    <source>
        <dbReference type="ARBA" id="ARBA00012122"/>
    </source>
</evidence>
<dbReference type="GO" id="GO:0016835">
    <property type="term" value="F:carbon-oxygen lyase activity"/>
    <property type="evidence" value="ECO:0007669"/>
    <property type="project" value="InterPro"/>
</dbReference>
<dbReference type="InterPro" id="IPR046348">
    <property type="entry name" value="SIS_dom_sf"/>
</dbReference>
<dbReference type="InterPro" id="IPR043129">
    <property type="entry name" value="ATPase_NBD"/>
</dbReference>
<dbReference type="GO" id="GO:0097367">
    <property type="term" value="F:carbohydrate derivative binding"/>
    <property type="evidence" value="ECO:0007669"/>
    <property type="project" value="InterPro"/>
</dbReference>
<dbReference type="PANTHER" id="PTHR10088:SF4">
    <property type="entry name" value="GLUCOKINASE REGULATORY PROTEIN"/>
    <property type="match status" value="1"/>
</dbReference>
<keyword evidence="5" id="KW-0119">Carbohydrate metabolism</keyword>
<proteinExistence type="inferred from homology"/>
<dbReference type="Gene3D" id="3.30.420.40">
    <property type="match status" value="2"/>
</dbReference>
<dbReference type="InterPro" id="IPR002731">
    <property type="entry name" value="ATPase_BadF"/>
</dbReference>
<dbReference type="GO" id="GO:0016803">
    <property type="term" value="F:ether hydrolase activity"/>
    <property type="evidence" value="ECO:0007669"/>
    <property type="project" value="TreeGrafter"/>
</dbReference>
<dbReference type="Pfam" id="PF22645">
    <property type="entry name" value="GKRP_SIS_N"/>
    <property type="match status" value="2"/>
</dbReference>
<dbReference type="InterPro" id="IPR005488">
    <property type="entry name" value="Etherase_MurQ"/>
</dbReference>
<evidence type="ECO:0000256" key="6">
    <source>
        <dbReference type="ARBA" id="ARBA00031123"/>
    </source>
</evidence>
<dbReference type="EC" id="2.7.1.59" evidence="2"/>
<accession>A0A7R8W1R7</accession>
<reference evidence="7" key="1">
    <citation type="submission" date="2020-11" db="EMBL/GenBank/DDBJ databases">
        <authorList>
            <person name="Tran Van P."/>
        </authorList>
    </citation>
    <scope>NUCLEOTIDE SEQUENCE</scope>
</reference>
<dbReference type="PANTHER" id="PTHR10088">
    <property type="entry name" value="GLUCOKINASE REGULATORY PROTEIN"/>
    <property type="match status" value="1"/>
</dbReference>
<name>A0A7R8W1R7_9CRUS</name>
<evidence type="ECO:0000256" key="5">
    <source>
        <dbReference type="ARBA" id="ARBA00023277"/>
    </source>
</evidence>
<dbReference type="InterPro" id="IPR005486">
    <property type="entry name" value="Glucokinase_regulatory_CS"/>
</dbReference>
<dbReference type="AlphaFoldDB" id="A0A7R8W1R7"/>
<dbReference type="InterPro" id="IPR001347">
    <property type="entry name" value="SIS_dom"/>
</dbReference>
<gene>
    <name evidence="7" type="ORF">CTOB1V02_LOCUS1217</name>
</gene>
<evidence type="ECO:0000256" key="3">
    <source>
        <dbReference type="ARBA" id="ARBA00014974"/>
    </source>
</evidence>
<evidence type="ECO:0000256" key="4">
    <source>
        <dbReference type="ARBA" id="ARBA00023239"/>
    </source>
</evidence>
<comment type="similarity">
    <text evidence="1">Belongs to the eukaryotic-type N-acetylglucosamine kinase family.</text>
</comment>
<dbReference type="Gene3D" id="3.40.50.10490">
    <property type="entry name" value="Glucose-6-phosphate isomerase like protein, domain 1"/>
    <property type="match status" value="2"/>
</dbReference>
<dbReference type="OrthoDB" id="311172at2759"/>
<dbReference type="GO" id="GO:0045127">
    <property type="term" value="F:N-acetylglucosamine kinase activity"/>
    <property type="evidence" value="ECO:0007669"/>
    <property type="project" value="UniProtKB-EC"/>
</dbReference>
<dbReference type="PROSITE" id="PS01272">
    <property type="entry name" value="GCKR"/>
    <property type="match status" value="1"/>
</dbReference>
<dbReference type="SUPFAM" id="SSF53697">
    <property type="entry name" value="SIS domain"/>
    <property type="match status" value="2"/>
</dbReference>
<evidence type="ECO:0000256" key="1">
    <source>
        <dbReference type="ARBA" id="ARBA00006198"/>
    </source>
</evidence>
<dbReference type="NCBIfam" id="NF003915">
    <property type="entry name" value="PRK05441.1"/>
    <property type="match status" value="1"/>
</dbReference>
<dbReference type="SUPFAM" id="SSF53067">
    <property type="entry name" value="Actin-like ATPase domain"/>
    <property type="match status" value="2"/>
</dbReference>
<dbReference type="Gene3D" id="1.10.8.1080">
    <property type="match status" value="1"/>
</dbReference>